<proteinExistence type="predicted"/>
<reference evidence="1 2" key="1">
    <citation type="journal article" date="2019" name="Sci. Rep.">
        <title>Orb-weaving spider Araneus ventricosus genome elucidates the spidroin gene catalogue.</title>
        <authorList>
            <person name="Kono N."/>
            <person name="Nakamura H."/>
            <person name="Ohtoshi R."/>
            <person name="Moran D.A.P."/>
            <person name="Shinohara A."/>
            <person name="Yoshida Y."/>
            <person name="Fujiwara M."/>
            <person name="Mori M."/>
            <person name="Tomita M."/>
            <person name="Arakawa K."/>
        </authorList>
    </citation>
    <scope>NUCLEOTIDE SEQUENCE [LARGE SCALE GENOMIC DNA]</scope>
</reference>
<dbReference type="EMBL" id="BGPR01000385">
    <property type="protein sequence ID" value="GBM17228.1"/>
    <property type="molecule type" value="Genomic_DNA"/>
</dbReference>
<sequence length="106" mass="12443">MAIQSKWFSSEVGFSNVRPHHFHRNFALTASFGAVWSDCECPAFSGTFTTRPLHFFWNTGWQTSSSMQESDEKWSSPREKLELHPVWIFFDPLGHKTEMRQWVTET</sequence>
<name>A0A4Y2DN42_ARAVE</name>
<organism evidence="1 2">
    <name type="scientific">Araneus ventricosus</name>
    <name type="common">Orbweaver spider</name>
    <name type="synonym">Epeira ventricosa</name>
    <dbReference type="NCBI Taxonomy" id="182803"/>
    <lineage>
        <taxon>Eukaryota</taxon>
        <taxon>Metazoa</taxon>
        <taxon>Ecdysozoa</taxon>
        <taxon>Arthropoda</taxon>
        <taxon>Chelicerata</taxon>
        <taxon>Arachnida</taxon>
        <taxon>Araneae</taxon>
        <taxon>Araneomorphae</taxon>
        <taxon>Entelegynae</taxon>
        <taxon>Araneoidea</taxon>
        <taxon>Araneidae</taxon>
        <taxon>Araneus</taxon>
    </lineage>
</organism>
<evidence type="ECO:0000313" key="1">
    <source>
        <dbReference type="EMBL" id="GBM17228.1"/>
    </source>
</evidence>
<evidence type="ECO:0000313" key="2">
    <source>
        <dbReference type="Proteomes" id="UP000499080"/>
    </source>
</evidence>
<gene>
    <name evidence="1" type="ORF">AVEN_223778_1</name>
</gene>
<protein>
    <submittedName>
        <fullName evidence="1">Uncharacterized protein</fullName>
    </submittedName>
</protein>
<keyword evidence="2" id="KW-1185">Reference proteome</keyword>
<comment type="caution">
    <text evidence="1">The sequence shown here is derived from an EMBL/GenBank/DDBJ whole genome shotgun (WGS) entry which is preliminary data.</text>
</comment>
<accession>A0A4Y2DN42</accession>
<dbReference type="Proteomes" id="UP000499080">
    <property type="component" value="Unassembled WGS sequence"/>
</dbReference>
<dbReference type="AlphaFoldDB" id="A0A4Y2DN42"/>